<keyword evidence="10" id="KW-1185">Reference proteome</keyword>
<dbReference type="GO" id="GO:0005737">
    <property type="term" value="C:cytoplasm"/>
    <property type="evidence" value="ECO:0007669"/>
    <property type="project" value="UniProtKB-SubCell"/>
</dbReference>
<keyword evidence="6" id="KW-0687">Ribonucleoprotein</keyword>
<dbReference type="PANTHER" id="PTHR46545:SF1">
    <property type="entry name" value="LEUCINE-RICH REPEAT-CONTAINING PROTEIN 51"/>
    <property type="match status" value="1"/>
</dbReference>
<reference evidence="8 10" key="2">
    <citation type="submission" date="2024-07" db="EMBL/GenBank/DDBJ databases">
        <authorList>
            <person name="Akdeniz Z."/>
        </authorList>
    </citation>
    <scope>NUCLEOTIDE SEQUENCE [LARGE SCALE GENOMIC DNA]</scope>
</reference>
<dbReference type="EMBL" id="CAXDID020000104">
    <property type="protein sequence ID" value="CAL6027230.1"/>
    <property type="molecule type" value="Genomic_DNA"/>
</dbReference>
<evidence type="ECO:0000313" key="9">
    <source>
        <dbReference type="EMBL" id="CAL6060023.1"/>
    </source>
</evidence>
<evidence type="ECO:0000313" key="7">
    <source>
        <dbReference type="EMBL" id="CAI9950876.1"/>
    </source>
</evidence>
<dbReference type="SUPFAM" id="SSF52058">
    <property type="entry name" value="L domain-like"/>
    <property type="match status" value="1"/>
</dbReference>
<dbReference type="Pfam" id="PF14580">
    <property type="entry name" value="LRR_9"/>
    <property type="match status" value="1"/>
</dbReference>
<comment type="subcellular location">
    <subcellularLocation>
        <location evidence="1">Cytoplasm</location>
    </subcellularLocation>
</comment>
<proteinExistence type="predicted"/>
<accession>A0AA86QCD3</accession>
<evidence type="ECO:0000256" key="1">
    <source>
        <dbReference type="ARBA" id="ARBA00004496"/>
    </source>
</evidence>
<evidence type="ECO:0000256" key="3">
    <source>
        <dbReference type="ARBA" id="ARBA00022490"/>
    </source>
</evidence>
<organism evidence="6">
    <name type="scientific">Hexamita inflata</name>
    <dbReference type="NCBI Taxonomy" id="28002"/>
    <lineage>
        <taxon>Eukaryota</taxon>
        <taxon>Metamonada</taxon>
        <taxon>Diplomonadida</taxon>
        <taxon>Hexamitidae</taxon>
        <taxon>Hexamitinae</taxon>
        <taxon>Hexamita</taxon>
    </lineage>
</organism>
<dbReference type="EMBL" id="CATOUU010000819">
    <property type="protein sequence ID" value="CAI9950876.1"/>
    <property type="molecule type" value="Genomic_DNA"/>
</dbReference>
<evidence type="ECO:0000313" key="8">
    <source>
        <dbReference type="EMBL" id="CAL6027230.1"/>
    </source>
</evidence>
<dbReference type="EMBL" id="CAXDID020000228">
    <property type="protein sequence ID" value="CAL6060023.1"/>
    <property type="molecule type" value="Genomic_DNA"/>
</dbReference>
<sequence length="190" mass="21795">MALQIISFANFDVKDPEELLPEDSNCKKRKPQLYDEKVHKASKYQEKKPIGLDLQSCNLATINNLQRLVHSCLFYPDQLIYLDLRCNKLQSINGIEQLQTLKILYLHGNDIQSVTDLLPLKQMNLDALTVHGNPLVRQHNYKLFVINQLASLKRLDFGGITKRDRLEAAEAQKMNLISLVVNENVDIGRK</sequence>
<evidence type="ECO:0000313" key="10">
    <source>
        <dbReference type="Proteomes" id="UP001642409"/>
    </source>
</evidence>
<dbReference type="PANTHER" id="PTHR46545">
    <property type="entry name" value="LEUCINE-RICH REPEAT-CONTAINING PROTEIN 51"/>
    <property type="match status" value="1"/>
</dbReference>
<gene>
    <name evidence="8" type="ORF">HINF_LOCUS31224</name>
    <name evidence="6" type="ORF">HINF_LOCUS37180</name>
    <name evidence="7" type="ORF">HINF_LOCUS38521</name>
    <name evidence="9" type="ORF">HINF_LOCUS49026</name>
</gene>
<keyword evidence="3" id="KW-0963">Cytoplasm</keyword>
<evidence type="ECO:0000256" key="4">
    <source>
        <dbReference type="ARBA" id="ARBA00022614"/>
    </source>
</evidence>
<dbReference type="AlphaFoldDB" id="A0AA86QCD3"/>
<evidence type="ECO:0000313" key="6">
    <source>
        <dbReference type="EMBL" id="CAI9949535.1"/>
    </source>
</evidence>
<dbReference type="InterPro" id="IPR001611">
    <property type="entry name" value="Leu-rich_rpt"/>
</dbReference>
<name>A0AA86QCD3_9EUKA</name>
<dbReference type="Proteomes" id="UP001642409">
    <property type="component" value="Unassembled WGS sequence"/>
</dbReference>
<comment type="caution">
    <text evidence="6">The sequence shown here is derived from an EMBL/GenBank/DDBJ whole genome shotgun (WGS) entry which is preliminary data.</text>
</comment>
<evidence type="ECO:0000256" key="2">
    <source>
        <dbReference type="ARBA" id="ARBA00014223"/>
    </source>
</evidence>
<dbReference type="PROSITE" id="PS51450">
    <property type="entry name" value="LRR"/>
    <property type="match status" value="2"/>
</dbReference>
<evidence type="ECO:0000256" key="5">
    <source>
        <dbReference type="ARBA" id="ARBA00022737"/>
    </source>
</evidence>
<dbReference type="GO" id="GO:1990904">
    <property type="term" value="C:ribonucleoprotein complex"/>
    <property type="evidence" value="ECO:0007669"/>
    <property type="project" value="UniProtKB-KW"/>
</dbReference>
<dbReference type="EMBL" id="CATOUU010000800">
    <property type="protein sequence ID" value="CAI9949535.1"/>
    <property type="molecule type" value="Genomic_DNA"/>
</dbReference>
<reference evidence="6" key="1">
    <citation type="submission" date="2023-06" db="EMBL/GenBank/DDBJ databases">
        <authorList>
            <person name="Kurt Z."/>
        </authorList>
    </citation>
    <scope>NUCLEOTIDE SEQUENCE</scope>
</reference>
<keyword evidence="5" id="KW-0677">Repeat</keyword>
<keyword evidence="4" id="KW-0433">Leucine-rich repeat</keyword>
<dbReference type="Gene3D" id="3.80.10.10">
    <property type="entry name" value="Ribonuclease Inhibitor"/>
    <property type="match status" value="1"/>
</dbReference>
<protein>
    <recommendedName>
        <fullName evidence="2">Leucine-rich repeat-containing protein 51</fullName>
    </recommendedName>
</protein>
<dbReference type="InterPro" id="IPR032675">
    <property type="entry name" value="LRR_dom_sf"/>
</dbReference>